<keyword evidence="1" id="KW-0472">Membrane</keyword>
<evidence type="ECO:0000313" key="3">
    <source>
        <dbReference type="Proteomes" id="UP000569914"/>
    </source>
</evidence>
<dbReference type="AlphaFoldDB" id="A0A7Y9I280"/>
<dbReference type="Proteomes" id="UP000569914">
    <property type="component" value="Unassembled WGS sequence"/>
</dbReference>
<dbReference type="RefSeq" id="WP_179747745.1">
    <property type="nucleotide sequence ID" value="NZ_JACCBU010000001.1"/>
</dbReference>
<protein>
    <submittedName>
        <fullName evidence="2">TM2 domain-containing membrane protein YozV</fullName>
    </submittedName>
</protein>
<accession>A0A7Y9I280</accession>
<keyword evidence="3" id="KW-1185">Reference proteome</keyword>
<keyword evidence="1" id="KW-0812">Transmembrane</keyword>
<feature type="transmembrane region" description="Helical" evidence="1">
    <location>
        <begin position="42"/>
        <end position="63"/>
    </location>
</feature>
<feature type="transmembrane region" description="Helical" evidence="1">
    <location>
        <begin position="6"/>
        <end position="30"/>
    </location>
</feature>
<organism evidence="2 3">
    <name type="scientific">Microlunatus parietis</name>
    <dbReference type="NCBI Taxonomy" id="682979"/>
    <lineage>
        <taxon>Bacteria</taxon>
        <taxon>Bacillati</taxon>
        <taxon>Actinomycetota</taxon>
        <taxon>Actinomycetes</taxon>
        <taxon>Propionibacteriales</taxon>
        <taxon>Propionibacteriaceae</taxon>
        <taxon>Microlunatus</taxon>
    </lineage>
</organism>
<keyword evidence="1" id="KW-1133">Transmembrane helix</keyword>
<dbReference type="EMBL" id="JACCBU010000001">
    <property type="protein sequence ID" value="NYE68876.1"/>
    <property type="molecule type" value="Genomic_DNA"/>
</dbReference>
<name>A0A7Y9I280_9ACTN</name>
<gene>
    <name evidence="2" type="ORF">BKA15_000205</name>
</gene>
<comment type="caution">
    <text evidence="2">The sequence shown here is derived from an EMBL/GenBank/DDBJ whole genome shotgun (WGS) entry which is preliminary data.</text>
</comment>
<evidence type="ECO:0000256" key="1">
    <source>
        <dbReference type="SAM" id="Phobius"/>
    </source>
</evidence>
<proteinExistence type="predicted"/>
<evidence type="ECO:0000313" key="2">
    <source>
        <dbReference type="EMBL" id="NYE68876.1"/>
    </source>
</evidence>
<reference evidence="2 3" key="1">
    <citation type="submission" date="2020-07" db="EMBL/GenBank/DDBJ databases">
        <title>Sequencing the genomes of 1000 actinobacteria strains.</title>
        <authorList>
            <person name="Klenk H.-P."/>
        </authorList>
    </citation>
    <scope>NUCLEOTIDE SEQUENCE [LARGE SCALE GENOMIC DNA]</scope>
    <source>
        <strain evidence="2 3">DSM 22083</strain>
    </source>
</reference>
<sequence>MPDSLAVFLILWAVAAVLGLCVGGMARLMLNRNDHRDIRTAYLIILAGLGAPVAIPFWIGYGFRAAVLEYRRNAATVRELDR</sequence>